<dbReference type="Pfam" id="PF00702">
    <property type="entry name" value="Hydrolase"/>
    <property type="match status" value="1"/>
</dbReference>
<dbReference type="PANTHER" id="PTHR42896:SF2">
    <property type="entry name" value="CBBY-LIKE PROTEIN"/>
    <property type="match status" value="1"/>
</dbReference>
<evidence type="ECO:0008006" key="3">
    <source>
        <dbReference type="Google" id="ProtNLM"/>
    </source>
</evidence>
<reference evidence="1 2" key="1">
    <citation type="journal article" date="2012" name="J. Bacteriol.">
        <title>Genome Sequence of n-Alkane-Degrading Hydrocarboniphaga effusa Strain AP103T (ATCC BAA-332T).</title>
        <authorList>
            <person name="Chang H.K."/>
            <person name="Zylstra G.J."/>
            <person name="Chae J.C."/>
        </authorList>
    </citation>
    <scope>NUCLEOTIDE SEQUENCE [LARGE SCALE GENOMIC DNA]</scope>
    <source>
        <strain evidence="1 2">AP103</strain>
    </source>
</reference>
<gene>
    <name evidence="1" type="ORF">WQQ_36180</name>
</gene>
<comment type="caution">
    <text evidence="1">The sequence shown here is derived from an EMBL/GenBank/DDBJ whole genome shotgun (WGS) entry which is preliminary data.</text>
</comment>
<dbReference type="OrthoDB" id="9782449at2"/>
<evidence type="ECO:0000313" key="1">
    <source>
        <dbReference type="EMBL" id="EIT68423.1"/>
    </source>
</evidence>
<name>I8T3Z4_9GAMM</name>
<organism evidence="1 2">
    <name type="scientific">Hydrocarboniphaga effusa AP103</name>
    <dbReference type="NCBI Taxonomy" id="1172194"/>
    <lineage>
        <taxon>Bacteria</taxon>
        <taxon>Pseudomonadati</taxon>
        <taxon>Pseudomonadota</taxon>
        <taxon>Gammaproteobacteria</taxon>
        <taxon>Nevskiales</taxon>
        <taxon>Nevskiaceae</taxon>
        <taxon>Hydrocarboniphaga</taxon>
    </lineage>
</organism>
<dbReference type="Gene3D" id="3.40.50.1000">
    <property type="entry name" value="HAD superfamily/HAD-like"/>
    <property type="match status" value="1"/>
</dbReference>
<dbReference type="SFLD" id="SFLDG01129">
    <property type="entry name" value="C1.5:_HAD__Beta-PGM__Phosphata"/>
    <property type="match status" value="1"/>
</dbReference>
<dbReference type="EMBL" id="AKGD01000003">
    <property type="protein sequence ID" value="EIT68423.1"/>
    <property type="molecule type" value="Genomic_DNA"/>
</dbReference>
<dbReference type="Gene3D" id="1.10.150.240">
    <property type="entry name" value="Putative phosphatase, domain 2"/>
    <property type="match status" value="1"/>
</dbReference>
<dbReference type="GO" id="GO:0016787">
    <property type="term" value="F:hydrolase activity"/>
    <property type="evidence" value="ECO:0007669"/>
    <property type="project" value="InterPro"/>
</dbReference>
<dbReference type="SFLD" id="SFLDS00003">
    <property type="entry name" value="Haloacid_Dehalogenase"/>
    <property type="match status" value="1"/>
</dbReference>
<dbReference type="AlphaFoldDB" id="I8T3Z4"/>
<dbReference type="PATRIC" id="fig|1172194.4.peg.3510"/>
<dbReference type="NCBIfam" id="TIGR01549">
    <property type="entry name" value="HAD-SF-IA-v1"/>
    <property type="match status" value="1"/>
</dbReference>
<dbReference type="InterPro" id="IPR006439">
    <property type="entry name" value="HAD-SF_hydro_IA"/>
</dbReference>
<dbReference type="InterPro" id="IPR023198">
    <property type="entry name" value="PGP-like_dom2"/>
</dbReference>
<sequence>MTLRALLLDVDGTVADTETFGHRPAYNRAFRKLGLKFRWGPKLYRKLLLQPGGRERLLHYLRRYTPQLGDQQERFDEDPGRWIDEVHELKSRYFRSYLRKGRVPMRPGVARLIREAKASGIKVALVTNASPASLKAMLRHGLDKSLSEQIDLIVGSGDVARKKPAPDSYLHAMNKLGLQPWQCVAVEDSATGLKAATAAGIPTIITLNPNTEADDFSHAALVLDGLGEPDAPATVITGHLRHQYLTLEDIERMLEARLKAA</sequence>
<dbReference type="InterPro" id="IPR023214">
    <property type="entry name" value="HAD_sf"/>
</dbReference>
<dbReference type="InterPro" id="IPR036412">
    <property type="entry name" value="HAD-like_sf"/>
</dbReference>
<dbReference type="Proteomes" id="UP000003704">
    <property type="component" value="Unassembled WGS sequence"/>
</dbReference>
<dbReference type="PRINTS" id="PR00413">
    <property type="entry name" value="HADHALOGNASE"/>
</dbReference>
<dbReference type="NCBIfam" id="TIGR01509">
    <property type="entry name" value="HAD-SF-IA-v3"/>
    <property type="match status" value="1"/>
</dbReference>
<accession>I8T3Z4</accession>
<protein>
    <recommendedName>
        <fullName evidence="3">HAD family hydrolase</fullName>
    </recommendedName>
</protein>
<keyword evidence="2" id="KW-1185">Reference proteome</keyword>
<proteinExistence type="predicted"/>
<dbReference type="InterPro" id="IPR044999">
    <property type="entry name" value="CbbY-like"/>
</dbReference>
<dbReference type="STRING" id="1172194.WQQ_36180"/>
<evidence type="ECO:0000313" key="2">
    <source>
        <dbReference type="Proteomes" id="UP000003704"/>
    </source>
</evidence>
<dbReference type="SUPFAM" id="SSF56784">
    <property type="entry name" value="HAD-like"/>
    <property type="match status" value="1"/>
</dbReference>
<dbReference type="RefSeq" id="WP_007186555.1">
    <property type="nucleotide sequence ID" value="NZ_AKGD01000003.1"/>
</dbReference>
<dbReference type="PANTHER" id="PTHR42896">
    <property type="entry name" value="XYLULOSE-1,5-BISPHOSPHATE (XUBP) PHOSPHATASE"/>
    <property type="match status" value="1"/>
</dbReference>